<dbReference type="GO" id="GO:0019674">
    <property type="term" value="P:NAD+ metabolic process"/>
    <property type="evidence" value="ECO:0007669"/>
    <property type="project" value="InterPro"/>
</dbReference>
<dbReference type="PANTHER" id="PTHR20275">
    <property type="entry name" value="NAD KINASE"/>
    <property type="match status" value="1"/>
</dbReference>
<evidence type="ECO:0000256" key="2">
    <source>
        <dbReference type="ARBA" id="ARBA00012120"/>
    </source>
</evidence>
<keyword evidence="6" id="KW-0520">NAD</keyword>
<dbReference type="Gene3D" id="2.60.200.30">
    <property type="entry name" value="Probable inorganic polyphosphate/atp-NAD kinase, domain 2"/>
    <property type="match status" value="1"/>
</dbReference>
<keyword evidence="3" id="KW-0808">Transferase</keyword>
<evidence type="ECO:0000256" key="7">
    <source>
        <dbReference type="SAM" id="MobiDB-lite"/>
    </source>
</evidence>
<feature type="region of interest" description="Disordered" evidence="7">
    <location>
        <begin position="1"/>
        <end position="22"/>
    </location>
</feature>
<dbReference type="SUPFAM" id="SSF111331">
    <property type="entry name" value="NAD kinase/diacylglycerol kinase-like"/>
    <property type="match status" value="1"/>
</dbReference>
<dbReference type="GO" id="GO:0003951">
    <property type="term" value="F:NAD+ kinase activity"/>
    <property type="evidence" value="ECO:0007669"/>
    <property type="project" value="UniProtKB-EC"/>
</dbReference>
<dbReference type="InterPro" id="IPR017437">
    <property type="entry name" value="ATP-NAD_kinase_PpnK-typ_C"/>
</dbReference>
<sequence length="467" mass="52155">MKIRMNDNQNDTPSTLPNVQTLPSFQTTSLPHTACNTDCSASHHHLYHHRPLVSQTAINTNTTGPTTLTSLSSTCETMEVNRHSKKPERHFPRNQHNTSIFAEVEFGPKGTLMDNSRLITIPEQTGQKLKWSEPPETVLVLKKSFGDNMFEPFIEVLFWLTYEKKLTVFVESKVLNPIFFKDERYDGIKNHLQTFNQDNEDLTDRIDLVICLGGDGTLMYAASLFQQSVPPVMSFHLGSLGFLAPFQFREFKEDITQVLEGNATLLLRSRLECIVCKAGTELSKKSDWKNILVLNEVVLDRGLSPYLCNLDLYVERHLVTSVQGDGIIISTPTGSTAYAVAAGASMMHPSVPSIMITPICPHSLSFRPIVVPAGVEIKLMVSKEARNTAWVSFDGRSRQELKVGDCVKIKTATHPVPSICCKDPIDDWFNSLAECLHWNVRKLQGGPSSTTSMASLNSDEIEFNHSS</sequence>
<dbReference type="InterPro" id="IPR002504">
    <property type="entry name" value="NADK"/>
</dbReference>
<protein>
    <recommendedName>
        <fullName evidence="2">NAD(+) kinase</fullName>
        <ecNumber evidence="2">2.7.1.23</ecNumber>
    </recommendedName>
</protein>
<evidence type="ECO:0000256" key="5">
    <source>
        <dbReference type="ARBA" id="ARBA00022857"/>
    </source>
</evidence>
<dbReference type="PANTHER" id="PTHR20275:SF0">
    <property type="entry name" value="NAD KINASE"/>
    <property type="match status" value="1"/>
</dbReference>
<dbReference type="OrthoDB" id="24581at2759"/>
<dbReference type="HAMAP" id="MF_00361">
    <property type="entry name" value="NAD_kinase"/>
    <property type="match status" value="1"/>
</dbReference>
<comment type="similarity">
    <text evidence="1">Belongs to the NAD kinase family.</text>
</comment>
<evidence type="ECO:0000256" key="1">
    <source>
        <dbReference type="ARBA" id="ARBA00010995"/>
    </source>
</evidence>
<evidence type="ECO:0000313" key="8">
    <source>
        <dbReference type="EMBL" id="KOF95946.1"/>
    </source>
</evidence>
<dbReference type="GO" id="GO:0006741">
    <property type="term" value="P:NADP+ biosynthetic process"/>
    <property type="evidence" value="ECO:0007669"/>
    <property type="project" value="InterPro"/>
</dbReference>
<reference evidence="8" key="1">
    <citation type="submission" date="2015-07" db="EMBL/GenBank/DDBJ databases">
        <title>MeaNS - Measles Nucleotide Surveillance Program.</title>
        <authorList>
            <person name="Tran T."/>
            <person name="Druce J."/>
        </authorList>
    </citation>
    <scope>NUCLEOTIDE SEQUENCE</scope>
    <source>
        <strain evidence="8">UCB-OBI-ISO-001</strain>
        <tissue evidence="8">Gonad</tissue>
    </source>
</reference>
<dbReference type="Pfam" id="PF20143">
    <property type="entry name" value="NAD_kinase_C"/>
    <property type="match status" value="1"/>
</dbReference>
<name>A0A0L8I397_OCTBM</name>
<organism evidence="8">
    <name type="scientific">Octopus bimaculoides</name>
    <name type="common">California two-spotted octopus</name>
    <dbReference type="NCBI Taxonomy" id="37653"/>
    <lineage>
        <taxon>Eukaryota</taxon>
        <taxon>Metazoa</taxon>
        <taxon>Spiralia</taxon>
        <taxon>Lophotrochozoa</taxon>
        <taxon>Mollusca</taxon>
        <taxon>Cephalopoda</taxon>
        <taxon>Coleoidea</taxon>
        <taxon>Octopodiformes</taxon>
        <taxon>Octopoda</taxon>
        <taxon>Incirrata</taxon>
        <taxon>Octopodidae</taxon>
        <taxon>Octopus</taxon>
    </lineage>
</organism>
<evidence type="ECO:0000256" key="6">
    <source>
        <dbReference type="ARBA" id="ARBA00023027"/>
    </source>
</evidence>
<gene>
    <name evidence="8" type="ORF">OCBIM_22036801mg</name>
</gene>
<dbReference type="InterPro" id="IPR016064">
    <property type="entry name" value="NAD/diacylglycerol_kinase_sf"/>
</dbReference>
<dbReference type="InterPro" id="IPR017438">
    <property type="entry name" value="ATP-NAD_kinase_N"/>
</dbReference>
<proteinExistence type="inferred from homology"/>
<evidence type="ECO:0000256" key="3">
    <source>
        <dbReference type="ARBA" id="ARBA00022679"/>
    </source>
</evidence>
<accession>A0A0L8I397</accession>
<dbReference type="Gene3D" id="3.40.50.10330">
    <property type="entry name" value="Probable inorganic polyphosphate/atp-NAD kinase, domain 1"/>
    <property type="match status" value="1"/>
</dbReference>
<evidence type="ECO:0000256" key="4">
    <source>
        <dbReference type="ARBA" id="ARBA00022777"/>
    </source>
</evidence>
<keyword evidence="4" id="KW-0418">Kinase</keyword>
<dbReference type="AlphaFoldDB" id="A0A0L8I397"/>
<dbReference type="KEGG" id="obi:106884388"/>
<dbReference type="OMA" id="QKAFKEW"/>
<dbReference type="EMBL" id="KQ416657">
    <property type="protein sequence ID" value="KOF95946.1"/>
    <property type="molecule type" value="Genomic_DNA"/>
</dbReference>
<dbReference type="EC" id="2.7.1.23" evidence="2"/>
<dbReference type="Pfam" id="PF01513">
    <property type="entry name" value="NAD_kinase"/>
    <property type="match status" value="1"/>
</dbReference>
<dbReference type="STRING" id="37653.A0A0L8I397"/>
<keyword evidence="5" id="KW-0521">NADP</keyword>
<dbReference type="FunFam" id="2.60.200.30:FF:000003">
    <property type="entry name" value="NAD kinase b"/>
    <property type="match status" value="1"/>
</dbReference>